<sequence length="218" mass="24292">MKIRGDVESSVLGLTKCIGALTRYRLTNCLPITALACIATPLALYVVTARLSSLNRELALSHLERWSEFDLASNQSQLDVLVEAVDAFLPEYYGAEWVKETAKHAANLAQSYNQSLLQLGTYLRLNWTVDLCISRRRLPESQDFPLCLRNELGEPDKASLGTKDEVAYSESFDRSKTVDESSECDLEQLLGIAALSIDPSWDDTALFEETTFDEGVTM</sequence>
<dbReference type="AlphaFoldDB" id="A0A9P9ARR8"/>
<accession>A0A9P9ARR8</accession>
<dbReference type="OrthoDB" id="5121955at2759"/>
<comment type="caution">
    <text evidence="2">The sequence shown here is derived from an EMBL/GenBank/DDBJ whole genome shotgun (WGS) entry which is preliminary data.</text>
</comment>
<name>A0A9P9ARR8_9HYPO</name>
<keyword evidence="1" id="KW-0472">Membrane</keyword>
<keyword evidence="1" id="KW-1133">Transmembrane helix</keyword>
<organism evidence="2 3">
    <name type="scientific">Thelonectria olida</name>
    <dbReference type="NCBI Taxonomy" id="1576542"/>
    <lineage>
        <taxon>Eukaryota</taxon>
        <taxon>Fungi</taxon>
        <taxon>Dikarya</taxon>
        <taxon>Ascomycota</taxon>
        <taxon>Pezizomycotina</taxon>
        <taxon>Sordariomycetes</taxon>
        <taxon>Hypocreomycetidae</taxon>
        <taxon>Hypocreales</taxon>
        <taxon>Nectriaceae</taxon>
        <taxon>Thelonectria</taxon>
    </lineage>
</organism>
<dbReference type="EMBL" id="JAGPYM010000008">
    <property type="protein sequence ID" value="KAH6891505.1"/>
    <property type="molecule type" value="Genomic_DNA"/>
</dbReference>
<proteinExistence type="predicted"/>
<dbReference type="Proteomes" id="UP000777438">
    <property type="component" value="Unassembled WGS sequence"/>
</dbReference>
<keyword evidence="1" id="KW-0812">Transmembrane</keyword>
<keyword evidence="3" id="KW-1185">Reference proteome</keyword>
<feature type="transmembrane region" description="Helical" evidence="1">
    <location>
        <begin position="30"/>
        <end position="48"/>
    </location>
</feature>
<gene>
    <name evidence="2" type="ORF">B0T10DRAFT_458894</name>
</gene>
<evidence type="ECO:0000313" key="3">
    <source>
        <dbReference type="Proteomes" id="UP000777438"/>
    </source>
</evidence>
<protein>
    <submittedName>
        <fullName evidence="2">Uncharacterized protein</fullName>
    </submittedName>
</protein>
<reference evidence="2 3" key="1">
    <citation type="journal article" date="2021" name="Nat. Commun.">
        <title>Genetic determinants of endophytism in the Arabidopsis root mycobiome.</title>
        <authorList>
            <person name="Mesny F."/>
            <person name="Miyauchi S."/>
            <person name="Thiergart T."/>
            <person name="Pickel B."/>
            <person name="Atanasova L."/>
            <person name="Karlsson M."/>
            <person name="Huettel B."/>
            <person name="Barry K.W."/>
            <person name="Haridas S."/>
            <person name="Chen C."/>
            <person name="Bauer D."/>
            <person name="Andreopoulos W."/>
            <person name="Pangilinan J."/>
            <person name="LaButti K."/>
            <person name="Riley R."/>
            <person name="Lipzen A."/>
            <person name="Clum A."/>
            <person name="Drula E."/>
            <person name="Henrissat B."/>
            <person name="Kohler A."/>
            <person name="Grigoriev I.V."/>
            <person name="Martin F.M."/>
            <person name="Hacquard S."/>
        </authorList>
    </citation>
    <scope>NUCLEOTIDE SEQUENCE [LARGE SCALE GENOMIC DNA]</scope>
    <source>
        <strain evidence="2 3">MPI-CAGE-CH-0241</strain>
    </source>
</reference>
<evidence type="ECO:0000256" key="1">
    <source>
        <dbReference type="SAM" id="Phobius"/>
    </source>
</evidence>
<evidence type="ECO:0000313" key="2">
    <source>
        <dbReference type="EMBL" id="KAH6891505.1"/>
    </source>
</evidence>